<comment type="caution">
    <text evidence="1">The sequence shown here is derived from an EMBL/GenBank/DDBJ whole genome shotgun (WGS) entry which is preliminary data.</text>
</comment>
<evidence type="ECO:0000313" key="1">
    <source>
        <dbReference type="EMBL" id="KKM86783.1"/>
    </source>
</evidence>
<name>A0A0F9KYL1_9ZZZZ</name>
<proteinExistence type="predicted"/>
<reference evidence="1" key="1">
    <citation type="journal article" date="2015" name="Nature">
        <title>Complex archaea that bridge the gap between prokaryotes and eukaryotes.</title>
        <authorList>
            <person name="Spang A."/>
            <person name="Saw J.H."/>
            <person name="Jorgensen S.L."/>
            <person name="Zaremba-Niedzwiedzka K."/>
            <person name="Martijn J."/>
            <person name="Lind A.E."/>
            <person name="van Eijk R."/>
            <person name="Schleper C."/>
            <person name="Guy L."/>
            <person name="Ettema T.J."/>
        </authorList>
    </citation>
    <scope>NUCLEOTIDE SEQUENCE</scope>
</reference>
<protein>
    <submittedName>
        <fullName evidence="1">Uncharacterized protein</fullName>
    </submittedName>
</protein>
<sequence length="62" mass="7400">LFLPFVKAVKARKMVKLKVRRRFLVSVDNMQPIAFTRKAKFVLLRVITETVSKIENMEWKIH</sequence>
<accession>A0A0F9KYL1</accession>
<gene>
    <name evidence="1" type="ORF">LCGC14_1275460</name>
</gene>
<dbReference type="EMBL" id="LAZR01007200">
    <property type="protein sequence ID" value="KKM86783.1"/>
    <property type="molecule type" value="Genomic_DNA"/>
</dbReference>
<feature type="non-terminal residue" evidence="1">
    <location>
        <position position="1"/>
    </location>
</feature>
<organism evidence="1">
    <name type="scientific">marine sediment metagenome</name>
    <dbReference type="NCBI Taxonomy" id="412755"/>
    <lineage>
        <taxon>unclassified sequences</taxon>
        <taxon>metagenomes</taxon>
        <taxon>ecological metagenomes</taxon>
    </lineage>
</organism>
<dbReference type="AlphaFoldDB" id="A0A0F9KYL1"/>